<evidence type="ECO:0008006" key="4">
    <source>
        <dbReference type="Google" id="ProtNLM"/>
    </source>
</evidence>
<protein>
    <recommendedName>
        <fullName evidence="4">Transmembrane protein</fullName>
    </recommendedName>
</protein>
<keyword evidence="1" id="KW-1133">Transmembrane helix</keyword>
<evidence type="ECO:0000313" key="3">
    <source>
        <dbReference type="Proteomes" id="UP000785679"/>
    </source>
</evidence>
<keyword evidence="3" id="KW-1185">Reference proteome</keyword>
<evidence type="ECO:0000256" key="1">
    <source>
        <dbReference type="SAM" id="Phobius"/>
    </source>
</evidence>
<feature type="transmembrane region" description="Helical" evidence="1">
    <location>
        <begin position="235"/>
        <end position="254"/>
    </location>
</feature>
<proteinExistence type="predicted"/>
<feature type="transmembrane region" description="Helical" evidence="1">
    <location>
        <begin position="158"/>
        <end position="180"/>
    </location>
</feature>
<dbReference type="Proteomes" id="UP000785679">
    <property type="component" value="Unassembled WGS sequence"/>
</dbReference>
<dbReference type="EMBL" id="RRYP01018995">
    <property type="protein sequence ID" value="TNV73390.1"/>
    <property type="molecule type" value="Genomic_DNA"/>
</dbReference>
<dbReference type="AlphaFoldDB" id="A0A8J8NFH3"/>
<reference evidence="2" key="1">
    <citation type="submission" date="2019-06" db="EMBL/GenBank/DDBJ databases">
        <authorList>
            <person name="Zheng W."/>
        </authorList>
    </citation>
    <scope>NUCLEOTIDE SEQUENCE</scope>
    <source>
        <strain evidence="2">QDHG01</strain>
    </source>
</reference>
<keyword evidence="1" id="KW-0812">Transmembrane</keyword>
<comment type="caution">
    <text evidence="2">The sequence shown here is derived from an EMBL/GenBank/DDBJ whole genome shotgun (WGS) entry which is preliminary data.</text>
</comment>
<organism evidence="2 3">
    <name type="scientific">Halteria grandinella</name>
    <dbReference type="NCBI Taxonomy" id="5974"/>
    <lineage>
        <taxon>Eukaryota</taxon>
        <taxon>Sar</taxon>
        <taxon>Alveolata</taxon>
        <taxon>Ciliophora</taxon>
        <taxon>Intramacronucleata</taxon>
        <taxon>Spirotrichea</taxon>
        <taxon>Stichotrichia</taxon>
        <taxon>Sporadotrichida</taxon>
        <taxon>Halteriidae</taxon>
        <taxon>Halteria</taxon>
    </lineage>
</organism>
<evidence type="ECO:0000313" key="2">
    <source>
        <dbReference type="EMBL" id="TNV73390.1"/>
    </source>
</evidence>
<accession>A0A8J8NFH3</accession>
<sequence length="299" mass="34260">MNEEDQLEQSFQANEILQDPLQQPYIQAGESLEQWTLSNKNDFDEPYQIIKVLALELQVDSQQDQLSIRSQSAISNISRQTRSRQTAAQRLASREGMAGQISPRFFDSDRDSDGRQLPNRKNSISVKIEKKLGVSIYHIIESNLQQRLLKLKLSQQQYIQGLVQSTSIILASAFIFLLLALIQEKYFNSIKFYAPLASPLGFHLLQLGIVLKDISSKGKDSLIQNEKLITQRIRLAHQVIVLTKYVAVFLYIRSQTISPYLVLISLILSILSNFGLIYHIKHPQESKENMKLEENIQFL</sequence>
<feature type="transmembrane region" description="Helical" evidence="1">
    <location>
        <begin position="260"/>
        <end position="280"/>
    </location>
</feature>
<gene>
    <name evidence="2" type="ORF">FGO68_gene1234</name>
</gene>
<name>A0A8J8NFH3_HALGN</name>
<keyword evidence="1" id="KW-0472">Membrane</keyword>